<gene>
    <name evidence="2" type="ORF">DM860_013577</name>
</gene>
<sequence>MDRRNGRSNGRRAESNGRRAESNGRHSSASHQTPPPPSQPVPSPPSPPSPPAQTPPPHPAELAAQSAAYFDDLFGPGSRGMVRSYASSAATNGYHAANGTRAAGNGESSTNRDHNTYQMARNPWQYNSSIFYGGQEDIYVRPRPPPRRPEDDINDETYCNIGDWWKGSYHY</sequence>
<dbReference type="AlphaFoldDB" id="A0A328EES2"/>
<dbReference type="PANTHER" id="PTHR33738">
    <property type="entry name" value="EMB|CAB82975.1"/>
    <property type="match status" value="1"/>
</dbReference>
<accession>A0A328EES2</accession>
<feature type="compositionally biased region" description="Pro residues" evidence="1">
    <location>
        <begin position="33"/>
        <end position="59"/>
    </location>
</feature>
<evidence type="ECO:0000313" key="3">
    <source>
        <dbReference type="Proteomes" id="UP000249390"/>
    </source>
</evidence>
<name>A0A328EES2_9ASTE</name>
<evidence type="ECO:0000256" key="1">
    <source>
        <dbReference type="SAM" id="MobiDB-lite"/>
    </source>
</evidence>
<keyword evidence="3" id="KW-1185">Reference proteome</keyword>
<organism evidence="2 3">
    <name type="scientific">Cuscuta australis</name>
    <dbReference type="NCBI Taxonomy" id="267555"/>
    <lineage>
        <taxon>Eukaryota</taxon>
        <taxon>Viridiplantae</taxon>
        <taxon>Streptophyta</taxon>
        <taxon>Embryophyta</taxon>
        <taxon>Tracheophyta</taxon>
        <taxon>Spermatophyta</taxon>
        <taxon>Magnoliopsida</taxon>
        <taxon>eudicotyledons</taxon>
        <taxon>Gunneridae</taxon>
        <taxon>Pentapetalae</taxon>
        <taxon>asterids</taxon>
        <taxon>lamiids</taxon>
        <taxon>Solanales</taxon>
        <taxon>Convolvulaceae</taxon>
        <taxon>Cuscuteae</taxon>
        <taxon>Cuscuta</taxon>
        <taxon>Cuscuta subgen. Grammica</taxon>
        <taxon>Cuscuta sect. Cleistogrammica</taxon>
    </lineage>
</organism>
<dbReference type="EMBL" id="NQVE01000005">
    <property type="protein sequence ID" value="RAL54881.1"/>
    <property type="molecule type" value="Genomic_DNA"/>
</dbReference>
<dbReference type="Proteomes" id="UP000249390">
    <property type="component" value="Unassembled WGS sequence"/>
</dbReference>
<feature type="region of interest" description="Disordered" evidence="1">
    <location>
        <begin position="1"/>
        <end position="66"/>
    </location>
</feature>
<reference evidence="2 3" key="1">
    <citation type="submission" date="2018-06" db="EMBL/GenBank/DDBJ databases">
        <title>The Genome of Cuscuta australis (Dodder) Provides Insight into the Evolution of Plant Parasitism.</title>
        <authorList>
            <person name="Liu H."/>
        </authorList>
    </citation>
    <scope>NUCLEOTIDE SEQUENCE [LARGE SCALE GENOMIC DNA]</scope>
    <source>
        <strain evidence="3">cv. Yunnan</strain>
        <tissue evidence="2">Vines</tissue>
    </source>
</reference>
<proteinExistence type="predicted"/>
<evidence type="ECO:0000313" key="2">
    <source>
        <dbReference type="EMBL" id="RAL54881.1"/>
    </source>
</evidence>
<feature type="compositionally biased region" description="Basic and acidic residues" evidence="1">
    <location>
        <begin position="1"/>
        <end position="24"/>
    </location>
</feature>
<protein>
    <submittedName>
        <fullName evidence="2">Uncharacterized protein</fullName>
    </submittedName>
</protein>
<comment type="caution">
    <text evidence="2">The sequence shown here is derived from an EMBL/GenBank/DDBJ whole genome shotgun (WGS) entry which is preliminary data.</text>
</comment>
<dbReference type="PANTHER" id="PTHR33738:SF8">
    <property type="entry name" value="OS05G0454500 PROTEIN"/>
    <property type="match status" value="1"/>
</dbReference>
<feature type="region of interest" description="Disordered" evidence="1">
    <location>
        <begin position="95"/>
        <end position="115"/>
    </location>
</feature>